<evidence type="ECO:0008006" key="3">
    <source>
        <dbReference type="Google" id="ProtNLM"/>
    </source>
</evidence>
<organism evidence="1 2">
    <name type="scientific">Nocardioides pinisoli</name>
    <dbReference type="NCBI Taxonomy" id="2950279"/>
    <lineage>
        <taxon>Bacteria</taxon>
        <taxon>Bacillati</taxon>
        <taxon>Actinomycetota</taxon>
        <taxon>Actinomycetes</taxon>
        <taxon>Propionibacteriales</taxon>
        <taxon>Nocardioidaceae</taxon>
        <taxon>Nocardioides</taxon>
    </lineage>
</organism>
<keyword evidence="2" id="KW-1185">Reference proteome</keyword>
<accession>A0ABT1KUM4</accession>
<name>A0ABT1KUM4_9ACTN</name>
<reference evidence="1 2" key="1">
    <citation type="submission" date="2022-06" db="EMBL/GenBank/DDBJ databases">
        <authorList>
            <person name="So Y."/>
        </authorList>
    </citation>
    <scope>NUCLEOTIDE SEQUENCE [LARGE SCALE GENOMIC DNA]</scope>
    <source>
        <strain evidence="1 2">STR3</strain>
    </source>
</reference>
<comment type="caution">
    <text evidence="1">The sequence shown here is derived from an EMBL/GenBank/DDBJ whole genome shotgun (WGS) entry which is preliminary data.</text>
</comment>
<proteinExistence type="predicted"/>
<evidence type="ECO:0000313" key="1">
    <source>
        <dbReference type="EMBL" id="MCP3420321.1"/>
    </source>
</evidence>
<protein>
    <recommendedName>
        <fullName evidence="3">HNH endonuclease</fullName>
    </recommendedName>
</protein>
<gene>
    <name evidence="1" type="ORF">NCI01_00790</name>
</gene>
<evidence type="ECO:0000313" key="2">
    <source>
        <dbReference type="Proteomes" id="UP001204524"/>
    </source>
</evidence>
<dbReference type="EMBL" id="JANARS010000001">
    <property type="protein sequence ID" value="MCP3420321.1"/>
    <property type="molecule type" value="Genomic_DNA"/>
</dbReference>
<dbReference type="RefSeq" id="WP_254179565.1">
    <property type="nucleotide sequence ID" value="NZ_JANARS010000001.1"/>
</dbReference>
<dbReference type="Proteomes" id="UP001204524">
    <property type="component" value="Unassembled WGS sequence"/>
</dbReference>
<sequence length="259" mass="29116">MGQYSSSGTQPPRITNQLWKGFKVDFSTQQFGRCGYCELPTIAGQHGDVEHFAPKSAVTQFGGKVGEEGTETEYVAALKGRRPSDKWVPGYWWLAYDWGNYLLSCSICNSDWKGNLFPVRQPPPRLRPRTQADPPEECLLLNPYGRRDPARHLRFNIDGSVEPRNGSVYGRETIRTCGLHRLALRDARQRTCERVHLAAEKALQEIAAGAPHLDNEHLETLHAIGIASRQAEFPGVVRAIILDQLAPLTWRTLDRLFGP</sequence>